<sequence length="745" mass="77523">MVGTDRIPAGNGSGALGCRTAVPGQVAVPPAADRQETLAVTTTASPAAVRPPARAGRRDWSRASRLLVAVPDAVVCALLCVAVVVALALLLGVFLPAVVLPAGVVAAVLGVRLRPALPAPGAADGRVVLGAGVALLVAVAWFLVQVGHTGQAIGVGRDPSQYTLLGLYLVDHRSPDVGLPQAAVDLARAVPGLRTNFITDEVTAANHIQGTSLLSGMLAVLGWLFGTGGVWAANVVLGALGLLAVYAMGRRIVGPLWALLPVVALAVAMPLAEFSRTPYTETLALVFAAGAVLGIWVAAERGALRPAALGGACAGAVMLSRIDGGIVMIGGIVGLTLLAVVTPDPELRARRRRALAVFVLAAAPVGLLGWLDLRVHSPKYLSDLSDLLYPVLAATAALAVVGWLASGPVAGRLLTRAVRDVRRRRRGWAVAAGVLASAAALFLLSRPWWMVNHKQVDPDYWPAVEWRQRAEGLPVDGTQSFDEMTVSWLAWYFGWPLLLVGLAGAVTATVDGVRRDTRLLAVAAVPAVAAAFYLNAVSITPDQVWAFRRLLPVIVPGLLLGAAYGLRRAAGLLARRRAPAWSGIAVLLGAVLAVLPVLTWGPMFGAREGQGTYDLALRMCSLAGDGLLVQVGNYPPTGTMLPAVQELCPGTAAVQTFSTSPVTLQQIADHWDGDGPVTVVTFQPGVLFPTGVGGAAPWTTLTVPQWESVISHRPRRVDQVVLQVWAGRLDSSGTVQALPAFPALS</sequence>
<reference evidence="2" key="1">
    <citation type="journal article" date="2014" name="Int. J. Syst. Evol. Microbiol.">
        <title>Complete genome sequence of Corynebacterium casei LMG S-19264T (=DSM 44701T), isolated from a smear-ripened cheese.</title>
        <authorList>
            <consortium name="US DOE Joint Genome Institute (JGI-PGF)"/>
            <person name="Walter F."/>
            <person name="Albersmeier A."/>
            <person name="Kalinowski J."/>
            <person name="Ruckert C."/>
        </authorList>
    </citation>
    <scope>NUCLEOTIDE SEQUENCE</scope>
    <source>
        <strain evidence="2">CGMCC 4.7308</strain>
    </source>
</reference>
<keyword evidence="1" id="KW-0812">Transmembrane</keyword>
<organism evidence="2 3">
    <name type="scientific">Nakamurella endophytica</name>
    <dbReference type="NCBI Taxonomy" id="1748367"/>
    <lineage>
        <taxon>Bacteria</taxon>
        <taxon>Bacillati</taxon>
        <taxon>Actinomycetota</taxon>
        <taxon>Actinomycetes</taxon>
        <taxon>Nakamurellales</taxon>
        <taxon>Nakamurellaceae</taxon>
        <taxon>Nakamurella</taxon>
    </lineage>
</organism>
<feature type="transmembrane region" description="Helical" evidence="1">
    <location>
        <begin position="354"/>
        <end position="371"/>
    </location>
</feature>
<evidence type="ECO:0008006" key="4">
    <source>
        <dbReference type="Google" id="ProtNLM"/>
    </source>
</evidence>
<feature type="transmembrane region" description="Helical" evidence="1">
    <location>
        <begin position="578"/>
        <end position="600"/>
    </location>
</feature>
<keyword evidence="1" id="KW-1133">Transmembrane helix</keyword>
<reference evidence="2" key="2">
    <citation type="submission" date="2020-09" db="EMBL/GenBank/DDBJ databases">
        <authorList>
            <person name="Sun Q."/>
            <person name="Zhou Y."/>
        </authorList>
    </citation>
    <scope>NUCLEOTIDE SEQUENCE</scope>
    <source>
        <strain evidence="2">CGMCC 4.7308</strain>
    </source>
</reference>
<feature type="transmembrane region" description="Helical" evidence="1">
    <location>
        <begin position="427"/>
        <end position="449"/>
    </location>
</feature>
<feature type="transmembrane region" description="Helical" evidence="1">
    <location>
        <begin position="325"/>
        <end position="342"/>
    </location>
</feature>
<gene>
    <name evidence="2" type="ORF">GCM10011594_12260</name>
</gene>
<comment type="caution">
    <text evidence="2">The sequence shown here is derived from an EMBL/GenBank/DDBJ whole genome shotgun (WGS) entry which is preliminary data.</text>
</comment>
<evidence type="ECO:0000313" key="3">
    <source>
        <dbReference type="Proteomes" id="UP000655208"/>
    </source>
</evidence>
<feature type="transmembrane region" description="Helical" evidence="1">
    <location>
        <begin position="125"/>
        <end position="144"/>
    </location>
</feature>
<dbReference type="Proteomes" id="UP000655208">
    <property type="component" value="Unassembled WGS sequence"/>
</dbReference>
<feature type="transmembrane region" description="Helical" evidence="1">
    <location>
        <begin position="545"/>
        <end position="566"/>
    </location>
</feature>
<accession>A0A917WDD5</accession>
<dbReference type="AlphaFoldDB" id="A0A917WDD5"/>
<feature type="transmembrane region" description="Helical" evidence="1">
    <location>
        <begin position="391"/>
        <end position="415"/>
    </location>
</feature>
<feature type="transmembrane region" description="Helical" evidence="1">
    <location>
        <begin position="252"/>
        <end position="272"/>
    </location>
</feature>
<feature type="transmembrane region" description="Helical" evidence="1">
    <location>
        <begin position="93"/>
        <end position="113"/>
    </location>
</feature>
<protein>
    <recommendedName>
        <fullName evidence="4">Glycosyltransferase RgtA/B/C/D-like domain-containing protein</fullName>
    </recommendedName>
</protein>
<evidence type="ECO:0000313" key="2">
    <source>
        <dbReference type="EMBL" id="GGL93968.1"/>
    </source>
</evidence>
<feature type="transmembrane region" description="Helical" evidence="1">
    <location>
        <begin position="66"/>
        <end position="87"/>
    </location>
</feature>
<feature type="transmembrane region" description="Helical" evidence="1">
    <location>
        <begin position="519"/>
        <end position="539"/>
    </location>
</feature>
<evidence type="ECO:0000256" key="1">
    <source>
        <dbReference type="SAM" id="Phobius"/>
    </source>
</evidence>
<feature type="transmembrane region" description="Helical" evidence="1">
    <location>
        <begin position="278"/>
        <end position="296"/>
    </location>
</feature>
<feature type="transmembrane region" description="Helical" evidence="1">
    <location>
        <begin position="489"/>
        <end position="507"/>
    </location>
</feature>
<name>A0A917WDD5_9ACTN</name>
<keyword evidence="1" id="KW-0472">Membrane</keyword>
<dbReference type="PROSITE" id="PS51257">
    <property type="entry name" value="PROKAR_LIPOPROTEIN"/>
    <property type="match status" value="1"/>
</dbReference>
<proteinExistence type="predicted"/>
<feature type="transmembrane region" description="Helical" evidence="1">
    <location>
        <begin position="220"/>
        <end position="245"/>
    </location>
</feature>
<dbReference type="EMBL" id="BMNA01000002">
    <property type="protein sequence ID" value="GGL93968.1"/>
    <property type="molecule type" value="Genomic_DNA"/>
</dbReference>
<keyword evidence="3" id="KW-1185">Reference proteome</keyword>